<dbReference type="Proteomes" id="UP000515140">
    <property type="component" value="Unplaced"/>
</dbReference>
<feature type="compositionally biased region" description="Pro residues" evidence="1">
    <location>
        <begin position="113"/>
        <end position="123"/>
    </location>
</feature>
<dbReference type="KEGG" id="pcw:110203572"/>
<evidence type="ECO:0000256" key="1">
    <source>
        <dbReference type="SAM" id="MobiDB-lite"/>
    </source>
</evidence>
<feature type="region of interest" description="Disordered" evidence="1">
    <location>
        <begin position="1"/>
        <end position="29"/>
    </location>
</feature>
<dbReference type="AlphaFoldDB" id="A0A6P5JVW3"/>
<protein>
    <submittedName>
        <fullName evidence="3">Collagen alpha-1(I) chain-like</fullName>
    </submittedName>
</protein>
<feature type="compositionally biased region" description="Basic and acidic residues" evidence="1">
    <location>
        <begin position="1"/>
        <end position="11"/>
    </location>
</feature>
<evidence type="ECO:0000313" key="3">
    <source>
        <dbReference type="RefSeq" id="XP_020835741.1"/>
    </source>
</evidence>
<dbReference type="GeneID" id="110203572"/>
<reference evidence="3" key="1">
    <citation type="submission" date="2025-08" db="UniProtKB">
        <authorList>
            <consortium name="RefSeq"/>
        </authorList>
    </citation>
    <scope>IDENTIFICATION</scope>
    <source>
        <tissue evidence="3">Spleen</tissue>
    </source>
</reference>
<evidence type="ECO:0000313" key="2">
    <source>
        <dbReference type="Proteomes" id="UP000515140"/>
    </source>
</evidence>
<dbReference type="InParanoid" id="A0A6P5JVW3"/>
<feature type="region of interest" description="Disordered" evidence="1">
    <location>
        <begin position="47"/>
        <end position="176"/>
    </location>
</feature>
<sequence>MRVGEGRDGGRSRRAAAPRLPGGLGVPANAAPRLSLLWRLLRLLRSSQRQKRRRAPGSHEPMAPGGARGSRLAPQPRTAGSTTLAGGRGPGSPGPARPGSAGEAARERASRPAGPPTLPPVPDPAAAELAAGRPPLRSSAPARLTSASPSRGRRGSPPTLPLGDSQSAAAERRLPG</sequence>
<organism evidence="2 3">
    <name type="scientific">Phascolarctos cinereus</name>
    <name type="common">Koala</name>
    <dbReference type="NCBI Taxonomy" id="38626"/>
    <lineage>
        <taxon>Eukaryota</taxon>
        <taxon>Metazoa</taxon>
        <taxon>Chordata</taxon>
        <taxon>Craniata</taxon>
        <taxon>Vertebrata</taxon>
        <taxon>Euteleostomi</taxon>
        <taxon>Mammalia</taxon>
        <taxon>Metatheria</taxon>
        <taxon>Diprotodontia</taxon>
        <taxon>Phascolarctidae</taxon>
        <taxon>Phascolarctos</taxon>
    </lineage>
</organism>
<dbReference type="RefSeq" id="XP_020835741.1">
    <property type="nucleotide sequence ID" value="XM_020980082.1"/>
</dbReference>
<name>A0A6P5JVW3_PHACI</name>
<proteinExistence type="predicted"/>
<keyword evidence="2" id="KW-1185">Reference proteome</keyword>
<accession>A0A6P5JVW3</accession>
<gene>
    <name evidence="3" type="primary">LOC110203572</name>
</gene>